<dbReference type="Proteomes" id="UP000195728">
    <property type="component" value="Unassembled WGS sequence"/>
</dbReference>
<feature type="transmembrane region" description="Helical" evidence="8">
    <location>
        <begin position="487"/>
        <end position="509"/>
    </location>
</feature>
<reference evidence="10 11" key="1">
    <citation type="submission" date="2016-08" db="EMBL/GenBank/DDBJ databases">
        <authorList>
            <person name="Loux V."/>
            <person name="Rue O."/>
        </authorList>
    </citation>
    <scope>NUCLEOTIDE SEQUENCE [LARGE SCALE GENOMIC DNA]</scope>
    <source>
        <strain evidence="10 11">WSBC_10311</strain>
    </source>
</reference>
<dbReference type="Gene3D" id="1.20.1720.10">
    <property type="entry name" value="Multidrug resistance protein D"/>
    <property type="match status" value="1"/>
</dbReference>
<dbReference type="CDD" id="cd17321">
    <property type="entry name" value="MFS_MMR_MDR_like"/>
    <property type="match status" value="1"/>
</dbReference>
<feature type="transmembrane region" description="Helical" evidence="8">
    <location>
        <begin position="392"/>
        <end position="417"/>
    </location>
</feature>
<organism evidence="10 11">
    <name type="scientific">Bacillus wiedmannii</name>
    <dbReference type="NCBI Taxonomy" id="1890302"/>
    <lineage>
        <taxon>Bacteria</taxon>
        <taxon>Bacillati</taxon>
        <taxon>Bacillota</taxon>
        <taxon>Bacilli</taxon>
        <taxon>Bacillales</taxon>
        <taxon>Bacillaceae</taxon>
        <taxon>Bacillus</taxon>
        <taxon>Bacillus cereus group</taxon>
    </lineage>
</organism>
<keyword evidence="3" id="KW-0813">Transport</keyword>
<dbReference type="PANTHER" id="PTHR42718:SF9">
    <property type="entry name" value="MAJOR FACILITATOR SUPERFAMILY MULTIDRUG TRANSPORTER MFSC"/>
    <property type="match status" value="1"/>
</dbReference>
<feature type="transmembrane region" description="Helical" evidence="8">
    <location>
        <begin position="199"/>
        <end position="219"/>
    </location>
</feature>
<protein>
    <submittedName>
        <fullName evidence="10">Drug:H+ antiporter-2 (14 Spanner) (DHA2) family drug resistance MFS transporter</fullName>
    </submittedName>
</protein>
<feature type="transmembrane region" description="Helical" evidence="8">
    <location>
        <begin position="108"/>
        <end position="129"/>
    </location>
</feature>
<dbReference type="PROSITE" id="PS00216">
    <property type="entry name" value="SUGAR_TRANSPORT_1"/>
    <property type="match status" value="1"/>
</dbReference>
<dbReference type="InterPro" id="IPR020846">
    <property type="entry name" value="MFS_dom"/>
</dbReference>
<dbReference type="InterPro" id="IPR036259">
    <property type="entry name" value="MFS_trans_sf"/>
</dbReference>
<dbReference type="Gene3D" id="1.20.1250.20">
    <property type="entry name" value="MFS general substrate transporter like domains"/>
    <property type="match status" value="1"/>
</dbReference>
<keyword evidence="6 8" id="KW-1133">Transmembrane helix</keyword>
<feature type="transmembrane region" description="Helical" evidence="8">
    <location>
        <begin position="12"/>
        <end position="36"/>
    </location>
</feature>
<feature type="transmembrane region" description="Helical" evidence="8">
    <location>
        <begin position="165"/>
        <end position="187"/>
    </location>
</feature>
<feature type="transmembrane region" description="Helical" evidence="8">
    <location>
        <begin position="360"/>
        <end position="380"/>
    </location>
</feature>
<dbReference type="InterPro" id="IPR005829">
    <property type="entry name" value="Sugar_transporter_CS"/>
</dbReference>
<evidence type="ECO:0000256" key="2">
    <source>
        <dbReference type="ARBA" id="ARBA00008537"/>
    </source>
</evidence>
<evidence type="ECO:0000256" key="6">
    <source>
        <dbReference type="ARBA" id="ARBA00022989"/>
    </source>
</evidence>
<keyword evidence="7 8" id="KW-0472">Membrane</keyword>
<dbReference type="NCBIfam" id="TIGR00711">
    <property type="entry name" value="efflux_EmrB"/>
    <property type="match status" value="1"/>
</dbReference>
<evidence type="ECO:0000313" key="10">
    <source>
        <dbReference type="EMBL" id="SCC49352.1"/>
    </source>
</evidence>
<feature type="transmembrane region" description="Helical" evidence="8">
    <location>
        <begin position="305"/>
        <end position="325"/>
    </location>
</feature>
<comment type="similarity">
    <text evidence="2">Belongs to the major facilitator superfamily. EmrB family.</text>
</comment>
<evidence type="ECO:0000256" key="4">
    <source>
        <dbReference type="ARBA" id="ARBA00022475"/>
    </source>
</evidence>
<evidence type="ECO:0000259" key="9">
    <source>
        <dbReference type="PROSITE" id="PS50850"/>
    </source>
</evidence>
<name>A0AB37YUU6_9BACI</name>
<feature type="transmembrane region" description="Helical" evidence="8">
    <location>
        <begin position="79"/>
        <end position="102"/>
    </location>
</feature>
<evidence type="ECO:0000256" key="7">
    <source>
        <dbReference type="ARBA" id="ARBA00023136"/>
    </source>
</evidence>
<dbReference type="GO" id="GO:0022857">
    <property type="term" value="F:transmembrane transporter activity"/>
    <property type="evidence" value="ECO:0007669"/>
    <property type="project" value="InterPro"/>
</dbReference>
<sequence>MRIRVAEMRNTFALTALIAGFFMAILDSNIVNIALPEMTKTFHTSIDTISWVANSYNVAFVSCLLIAARLADQFGRKKLYIIGLFGFSSSSLLCGIATSFQALVVFRVIQGICAAVIVPVAMPLGLNLVPKEKQGMIGGIMGAFGGLAAAIGPSLGGVLTDKLNWSWVFFINVPVGILSFIFVILCIKESYDHAASPKIDWAGMFTSASALCLLVYALIQINTNHLSMISLILLFMLSLIGFILFFIIEKKSENPMLPLKLFTNKEFSISNFSLFFVGMGLMNFLFILAFYFVQVEGMSELQSGLIISTLAIVSMFVTAIVTSIAAKRGSSLIGSIGLLAFIIASYLFSQIDSNFTTWDYIWRLMIVGIGTGCTLAPYTTTAVLSVPIENSGVAASICNISRTVGSIVGVAVLVMFLNHQLLVEKEKINREVVTVIKKSDLSNLERGQVLQAINKKQQIILKTDGERKIYKQLKEEYKKGIIRSYNLAFLMGAIIFFIAFIFNMGRVLIEKKRRGLFQ</sequence>
<dbReference type="PROSITE" id="PS50850">
    <property type="entry name" value="MFS"/>
    <property type="match status" value="1"/>
</dbReference>
<evidence type="ECO:0000256" key="3">
    <source>
        <dbReference type="ARBA" id="ARBA00022448"/>
    </source>
</evidence>
<keyword evidence="5 8" id="KW-0812">Transmembrane</keyword>
<feature type="transmembrane region" description="Helical" evidence="8">
    <location>
        <begin position="332"/>
        <end position="348"/>
    </location>
</feature>
<dbReference type="SUPFAM" id="SSF103473">
    <property type="entry name" value="MFS general substrate transporter"/>
    <property type="match status" value="1"/>
</dbReference>
<dbReference type="PRINTS" id="PR01036">
    <property type="entry name" value="TCRTETB"/>
</dbReference>
<evidence type="ECO:0000256" key="1">
    <source>
        <dbReference type="ARBA" id="ARBA00004651"/>
    </source>
</evidence>
<evidence type="ECO:0000256" key="5">
    <source>
        <dbReference type="ARBA" id="ARBA00022692"/>
    </source>
</evidence>
<dbReference type="PANTHER" id="PTHR42718">
    <property type="entry name" value="MAJOR FACILITATOR SUPERFAMILY MULTIDRUG TRANSPORTER MFSC"/>
    <property type="match status" value="1"/>
</dbReference>
<keyword evidence="4" id="KW-1003">Cell membrane</keyword>
<dbReference type="GO" id="GO:0005886">
    <property type="term" value="C:plasma membrane"/>
    <property type="evidence" value="ECO:0007669"/>
    <property type="project" value="UniProtKB-SubCell"/>
</dbReference>
<comment type="subcellular location">
    <subcellularLocation>
        <location evidence="1">Cell membrane</location>
        <topology evidence="1">Multi-pass membrane protein</topology>
    </subcellularLocation>
</comment>
<accession>A0AB37YUU6</accession>
<dbReference type="InterPro" id="IPR011701">
    <property type="entry name" value="MFS"/>
</dbReference>
<feature type="domain" description="Major facilitator superfamily (MFS) profile" evidence="9">
    <location>
        <begin position="13"/>
        <end position="511"/>
    </location>
</feature>
<dbReference type="EMBL" id="FMBG01000016">
    <property type="protein sequence ID" value="SCC49352.1"/>
    <property type="molecule type" value="Genomic_DNA"/>
</dbReference>
<evidence type="ECO:0000313" key="11">
    <source>
        <dbReference type="Proteomes" id="UP000195728"/>
    </source>
</evidence>
<feature type="transmembrane region" description="Helical" evidence="8">
    <location>
        <begin position="48"/>
        <end position="67"/>
    </location>
</feature>
<evidence type="ECO:0000256" key="8">
    <source>
        <dbReference type="SAM" id="Phobius"/>
    </source>
</evidence>
<feature type="transmembrane region" description="Helical" evidence="8">
    <location>
        <begin position="225"/>
        <end position="248"/>
    </location>
</feature>
<gene>
    <name evidence="10" type="ORF">BC10311_03821</name>
</gene>
<proteinExistence type="inferred from homology"/>
<feature type="transmembrane region" description="Helical" evidence="8">
    <location>
        <begin position="269"/>
        <end position="293"/>
    </location>
</feature>
<dbReference type="AlphaFoldDB" id="A0AB37YUU6"/>
<feature type="transmembrane region" description="Helical" evidence="8">
    <location>
        <begin position="136"/>
        <end position="159"/>
    </location>
</feature>
<dbReference type="Pfam" id="PF07690">
    <property type="entry name" value="MFS_1"/>
    <property type="match status" value="1"/>
</dbReference>
<dbReference type="InterPro" id="IPR004638">
    <property type="entry name" value="EmrB-like"/>
</dbReference>
<comment type="caution">
    <text evidence="10">The sequence shown here is derived from an EMBL/GenBank/DDBJ whole genome shotgun (WGS) entry which is preliminary data.</text>
</comment>